<evidence type="ECO:0000256" key="1">
    <source>
        <dbReference type="SAM" id="MobiDB-lite"/>
    </source>
</evidence>
<dbReference type="EMBL" id="UYRV01016605">
    <property type="protein sequence ID" value="VDK62241.1"/>
    <property type="molecule type" value="Genomic_DNA"/>
</dbReference>
<organism evidence="2 3">
    <name type="scientific">Cylicostephanus goldi</name>
    <name type="common">Nematode worm</name>
    <dbReference type="NCBI Taxonomy" id="71465"/>
    <lineage>
        <taxon>Eukaryota</taxon>
        <taxon>Metazoa</taxon>
        <taxon>Ecdysozoa</taxon>
        <taxon>Nematoda</taxon>
        <taxon>Chromadorea</taxon>
        <taxon>Rhabditida</taxon>
        <taxon>Rhabditina</taxon>
        <taxon>Rhabditomorpha</taxon>
        <taxon>Strongyloidea</taxon>
        <taxon>Strongylidae</taxon>
        <taxon>Cylicostephanus</taxon>
    </lineage>
</organism>
<accession>A0A3P6TC23</accession>
<proteinExistence type="predicted"/>
<gene>
    <name evidence="2" type="ORF">CGOC_LOCUS5459</name>
</gene>
<evidence type="ECO:0000313" key="2">
    <source>
        <dbReference type="EMBL" id="VDK62241.1"/>
    </source>
</evidence>
<name>A0A3P6TC23_CYLGO</name>
<sequence>MGVVVCITLVDSSVKLAERFSPSGVMFLLALGVGECLGPVRDSAASEERDFGADVVMSLPPVGSGDRTFRIGDAEDRVPESESNRSRGFDSSD</sequence>
<feature type="region of interest" description="Disordered" evidence="1">
    <location>
        <begin position="64"/>
        <end position="93"/>
    </location>
</feature>
<protein>
    <submittedName>
        <fullName evidence="2">Uncharacterized protein</fullName>
    </submittedName>
</protein>
<feature type="compositionally biased region" description="Basic and acidic residues" evidence="1">
    <location>
        <begin position="67"/>
        <end position="93"/>
    </location>
</feature>
<keyword evidence="3" id="KW-1185">Reference proteome</keyword>
<reference evidence="2 3" key="1">
    <citation type="submission" date="2018-11" db="EMBL/GenBank/DDBJ databases">
        <authorList>
            <consortium name="Pathogen Informatics"/>
        </authorList>
    </citation>
    <scope>NUCLEOTIDE SEQUENCE [LARGE SCALE GENOMIC DNA]</scope>
</reference>
<dbReference type="AlphaFoldDB" id="A0A3P6TC23"/>
<evidence type="ECO:0000313" key="3">
    <source>
        <dbReference type="Proteomes" id="UP000271889"/>
    </source>
</evidence>
<dbReference type="Proteomes" id="UP000271889">
    <property type="component" value="Unassembled WGS sequence"/>
</dbReference>